<sequence length="498" mass="53666">MASAVQTPPGRARRTVPVAATLHVPKPDVRFDAPDPFNHDDAGPTPIDDHDDDDDHVVYSDIDDAAYSDIDDDDADSVIEDGDDVACRAPRYIAASVSPPKALPQAHLPSRPHPHPRLHPQSAAPPPPPLAASRPTPPRRIGHGDRFTGPPWHGGTGPTARPPVAGVTSATAAAVRTASPSPSPSPSRTGATPASTTARRRPRPPRAGVAPPSAGVVFRVPHGQRLETSGQIRADDARRGAYRAFCREQHARARAVAQSLRRKQGKRAAQPPSLSLRRRIWHSRWWKVTPGQPIGWTFVAPTPPAKPTAPPTLAQHVAAEHAAIRRERSKRAPDLSRLVARHVGVLRRLAAGTLPLAPDRGLPLGGLTRGVCSTRHGPGPANAYRAVRPDGSAAGGFTTSPLHVVALLETVETWRRFGHHEAAWDVLQLAVKHVDVLYRETPGPLHGLPTRHLRALIAGGKAPKPSDGVNHLLVLDRRIRELSNEIMLERYRAYLDQA</sequence>
<feature type="compositionally biased region" description="Pro residues" evidence="1">
    <location>
        <begin position="123"/>
        <end position="138"/>
    </location>
</feature>
<evidence type="ECO:0000313" key="3">
    <source>
        <dbReference type="Proteomes" id="UP000274922"/>
    </source>
</evidence>
<keyword evidence="3" id="KW-1185">Reference proteome</keyword>
<dbReference type="AlphaFoldDB" id="A0A4P9X860"/>
<organism evidence="2 3">
    <name type="scientific">Caulochytrium protostelioides</name>
    <dbReference type="NCBI Taxonomy" id="1555241"/>
    <lineage>
        <taxon>Eukaryota</taxon>
        <taxon>Fungi</taxon>
        <taxon>Fungi incertae sedis</taxon>
        <taxon>Chytridiomycota</taxon>
        <taxon>Chytridiomycota incertae sedis</taxon>
        <taxon>Chytridiomycetes</taxon>
        <taxon>Caulochytriales</taxon>
        <taxon>Caulochytriaceae</taxon>
        <taxon>Caulochytrium</taxon>
    </lineage>
</organism>
<dbReference type="Proteomes" id="UP000274922">
    <property type="component" value="Unassembled WGS sequence"/>
</dbReference>
<dbReference type="EMBL" id="ML014171">
    <property type="protein sequence ID" value="RKP01456.1"/>
    <property type="molecule type" value="Genomic_DNA"/>
</dbReference>
<evidence type="ECO:0000313" key="2">
    <source>
        <dbReference type="EMBL" id="RKP01456.1"/>
    </source>
</evidence>
<feature type="compositionally biased region" description="Low complexity" evidence="1">
    <location>
        <begin position="158"/>
        <end position="197"/>
    </location>
</feature>
<name>A0A4P9X860_9FUNG</name>
<feature type="compositionally biased region" description="Basic and acidic residues" evidence="1">
    <location>
        <begin position="25"/>
        <end position="42"/>
    </location>
</feature>
<feature type="compositionally biased region" description="Acidic residues" evidence="1">
    <location>
        <begin position="49"/>
        <end position="84"/>
    </location>
</feature>
<gene>
    <name evidence="2" type="ORF">CXG81DRAFT_25841</name>
</gene>
<evidence type="ECO:0000256" key="1">
    <source>
        <dbReference type="SAM" id="MobiDB-lite"/>
    </source>
</evidence>
<feature type="region of interest" description="Disordered" evidence="1">
    <location>
        <begin position="23"/>
        <end position="215"/>
    </location>
</feature>
<protein>
    <submittedName>
        <fullName evidence="2">Uncharacterized protein</fullName>
    </submittedName>
</protein>
<reference evidence="3" key="1">
    <citation type="journal article" date="2018" name="Nat. Microbiol.">
        <title>Leveraging single-cell genomics to expand the fungal tree of life.</title>
        <authorList>
            <person name="Ahrendt S.R."/>
            <person name="Quandt C.A."/>
            <person name="Ciobanu D."/>
            <person name="Clum A."/>
            <person name="Salamov A."/>
            <person name="Andreopoulos B."/>
            <person name="Cheng J.F."/>
            <person name="Woyke T."/>
            <person name="Pelin A."/>
            <person name="Henrissat B."/>
            <person name="Reynolds N.K."/>
            <person name="Benny G.L."/>
            <person name="Smith M.E."/>
            <person name="James T.Y."/>
            <person name="Grigoriev I.V."/>
        </authorList>
    </citation>
    <scope>NUCLEOTIDE SEQUENCE [LARGE SCALE GENOMIC DNA]</scope>
    <source>
        <strain evidence="3">ATCC 52028</strain>
    </source>
</reference>
<accession>A0A4P9X860</accession>
<proteinExistence type="predicted"/>
<feature type="compositionally biased region" description="Low complexity" evidence="1">
    <location>
        <begin position="206"/>
        <end position="215"/>
    </location>
</feature>